<reference evidence="2 3" key="1">
    <citation type="submission" date="2024-02" db="EMBL/GenBank/DDBJ databases">
        <title>de novo genome assembly of Solanum bulbocastanum strain 11H21.</title>
        <authorList>
            <person name="Hosaka A.J."/>
        </authorList>
    </citation>
    <scope>NUCLEOTIDE SEQUENCE [LARGE SCALE GENOMIC DNA]</scope>
    <source>
        <tissue evidence="2">Young leaves</tissue>
    </source>
</reference>
<accession>A0AAN8T962</accession>
<evidence type="ECO:0000313" key="2">
    <source>
        <dbReference type="EMBL" id="KAK6781021.1"/>
    </source>
</evidence>
<organism evidence="2 3">
    <name type="scientific">Solanum bulbocastanum</name>
    <name type="common">Wild potato</name>
    <dbReference type="NCBI Taxonomy" id="147425"/>
    <lineage>
        <taxon>Eukaryota</taxon>
        <taxon>Viridiplantae</taxon>
        <taxon>Streptophyta</taxon>
        <taxon>Embryophyta</taxon>
        <taxon>Tracheophyta</taxon>
        <taxon>Spermatophyta</taxon>
        <taxon>Magnoliopsida</taxon>
        <taxon>eudicotyledons</taxon>
        <taxon>Gunneridae</taxon>
        <taxon>Pentapetalae</taxon>
        <taxon>asterids</taxon>
        <taxon>lamiids</taxon>
        <taxon>Solanales</taxon>
        <taxon>Solanaceae</taxon>
        <taxon>Solanoideae</taxon>
        <taxon>Solaneae</taxon>
        <taxon>Solanum</taxon>
    </lineage>
</organism>
<dbReference type="Proteomes" id="UP001371456">
    <property type="component" value="Unassembled WGS sequence"/>
</dbReference>
<keyword evidence="1" id="KW-1133">Transmembrane helix</keyword>
<gene>
    <name evidence="2" type="ORF">RDI58_023205</name>
</gene>
<evidence type="ECO:0000256" key="1">
    <source>
        <dbReference type="SAM" id="Phobius"/>
    </source>
</evidence>
<protein>
    <submittedName>
        <fullName evidence="2">Uncharacterized protein</fullName>
    </submittedName>
</protein>
<comment type="caution">
    <text evidence="2">The sequence shown here is derived from an EMBL/GenBank/DDBJ whole genome shotgun (WGS) entry which is preliminary data.</text>
</comment>
<sequence length="34" mass="3744">MYFVSLNYTSPALLALMVNTIAALTFVLAVILRL</sequence>
<proteinExistence type="predicted"/>
<evidence type="ECO:0000313" key="3">
    <source>
        <dbReference type="Proteomes" id="UP001371456"/>
    </source>
</evidence>
<dbReference type="AlphaFoldDB" id="A0AAN8T962"/>
<keyword evidence="1" id="KW-0812">Transmembrane</keyword>
<feature type="transmembrane region" description="Helical" evidence="1">
    <location>
        <begin position="12"/>
        <end position="32"/>
    </location>
</feature>
<dbReference type="EMBL" id="JBANQN010000009">
    <property type="protein sequence ID" value="KAK6781021.1"/>
    <property type="molecule type" value="Genomic_DNA"/>
</dbReference>
<name>A0AAN8T962_SOLBU</name>
<keyword evidence="1" id="KW-0472">Membrane</keyword>
<keyword evidence="3" id="KW-1185">Reference proteome</keyword>